<dbReference type="GO" id="GO:0016779">
    <property type="term" value="F:nucleotidyltransferase activity"/>
    <property type="evidence" value="ECO:0007669"/>
    <property type="project" value="UniProtKB-KW"/>
</dbReference>
<comment type="caution">
    <text evidence="8">The sequence shown here is derived from an EMBL/GenBank/DDBJ whole genome shotgun (WGS) entry which is preliminary data.</text>
</comment>
<protein>
    <recommendedName>
        <fullName evidence="6">NAD(P)(+)--arginine ADP-ribosyltransferase</fullName>
        <ecNumber evidence="6">2.4.2.31</ecNumber>
    </recommendedName>
    <alternativeName>
        <fullName evidence="6">Mono(ADP-ribosyl)transferase</fullName>
    </alternativeName>
</protein>
<keyword evidence="4" id="KW-0548">Nucleotidyltransferase</keyword>
<dbReference type="SUPFAM" id="SSF56399">
    <property type="entry name" value="ADP-ribosylation"/>
    <property type="match status" value="1"/>
</dbReference>
<proteinExistence type="inferred from homology"/>
<sequence>KDTAKHVFIRGPFLEKLIQDIEHLSKHSYKPNEQRYRDAAQQIRVCTNEETNEVEVLLDPIIACLSSKYYRDVYEKIIVSYAKISKSNLAAKHLFFMRDCPEFLLRHDYKRQDEVAALLCMKMLNNAEFILEQNLPSLNDSEEDEEIKKNADNEALLYHIKLLNHFAQIRSTRKNFLETRILDKILQILQNETLIHSTSRIGDIKTVLENDLVQKTIVEEKEGILFLTKFACIICPDDPISENIKKIRLSSLTIIWQLLSIVPTLSKKLKSNDLFIDHLLTFMNKISQKEKMIPSGIIWKLGHEETLRQEQAEKKKQLEQDDRTTIGDQYDSTDAWDDSVPFDLMMSYSDDSTEKEEIKKLFLRESSNRFNDDGTGHIDWMKCDDAAAELAKMYRFRHASIGWKKKDIDRRMKFIKEEMSHTDIERVGQFLNNAESDQNPYYLLKAYTVESDFYKKLNRDLATKHFNQGTNSGIIYFIDFFFNHPELEKLSFKGKVYRGMPITQDDLKQYGIGGKVMNKAFMSTTKDLDVAKNFAKNNLTYRQTEHGTQVKMAALCIYEIINDRTGLDIEPISEYALEREVLVGPYTAFVITAIRKIRPDYVEIDLRECEKANDDDGEEDDNDD</sequence>
<keyword evidence="2 6" id="KW-0328">Glycosyltransferase</keyword>
<comment type="catalytic activity">
    <reaction evidence="5 6">
        <text>L-arginyl-[protein] + NAD(+) = N(omega)-(ADP-D-ribosyl)-L-arginyl-[protein] + nicotinamide + H(+)</text>
        <dbReference type="Rhea" id="RHEA:19149"/>
        <dbReference type="Rhea" id="RHEA-COMP:10532"/>
        <dbReference type="Rhea" id="RHEA-COMP:15087"/>
        <dbReference type="ChEBI" id="CHEBI:15378"/>
        <dbReference type="ChEBI" id="CHEBI:17154"/>
        <dbReference type="ChEBI" id="CHEBI:29965"/>
        <dbReference type="ChEBI" id="CHEBI:57540"/>
        <dbReference type="ChEBI" id="CHEBI:142554"/>
        <dbReference type="EC" id="2.4.2.31"/>
    </reaction>
</comment>
<dbReference type="EMBL" id="CAJNOT010001487">
    <property type="protein sequence ID" value="CAF1206744.1"/>
    <property type="molecule type" value="Genomic_DNA"/>
</dbReference>
<dbReference type="Pfam" id="PF01129">
    <property type="entry name" value="ART"/>
    <property type="match status" value="1"/>
</dbReference>
<dbReference type="Gene3D" id="3.90.176.10">
    <property type="entry name" value="Toxin ADP-ribosyltransferase, Chain A, domain 1"/>
    <property type="match status" value="1"/>
</dbReference>
<evidence type="ECO:0000256" key="3">
    <source>
        <dbReference type="ARBA" id="ARBA00022679"/>
    </source>
</evidence>
<dbReference type="PROSITE" id="PS51996">
    <property type="entry name" value="TR_MART"/>
    <property type="match status" value="1"/>
</dbReference>
<feature type="non-terminal residue" evidence="8">
    <location>
        <position position="1"/>
    </location>
</feature>
<comment type="similarity">
    <text evidence="1 6">Belongs to the Arg-specific ADP-ribosyltransferase family.</text>
</comment>
<evidence type="ECO:0000313" key="7">
    <source>
        <dbReference type="EMBL" id="CAF1206744.1"/>
    </source>
</evidence>
<dbReference type="EMBL" id="CAJOBE010004752">
    <property type="protein sequence ID" value="CAF3945733.1"/>
    <property type="molecule type" value="Genomic_DNA"/>
</dbReference>
<evidence type="ECO:0000256" key="4">
    <source>
        <dbReference type="ARBA" id="ARBA00022695"/>
    </source>
</evidence>
<gene>
    <name evidence="8" type="ORF">FNK824_LOCUS22929</name>
    <name evidence="7" type="ORF">ZHD862_LOCUS23149</name>
</gene>
<accession>A0A819KEK9</accession>
<dbReference type="EC" id="2.4.2.31" evidence="6"/>
<keyword evidence="6" id="KW-0521">NADP</keyword>
<evidence type="ECO:0000256" key="2">
    <source>
        <dbReference type="ARBA" id="ARBA00022676"/>
    </source>
</evidence>
<dbReference type="InterPro" id="IPR000768">
    <property type="entry name" value="ART"/>
</dbReference>
<name>A0A819KEK9_9BILA</name>
<dbReference type="AlphaFoldDB" id="A0A819KEK9"/>
<reference evidence="8" key="1">
    <citation type="submission" date="2021-02" db="EMBL/GenBank/DDBJ databases">
        <authorList>
            <person name="Nowell W R."/>
        </authorList>
    </citation>
    <scope>NUCLEOTIDE SEQUENCE</scope>
</reference>
<evidence type="ECO:0000313" key="8">
    <source>
        <dbReference type="EMBL" id="CAF3945733.1"/>
    </source>
</evidence>
<dbReference type="Proteomes" id="UP000663864">
    <property type="component" value="Unassembled WGS sequence"/>
</dbReference>
<evidence type="ECO:0000313" key="9">
    <source>
        <dbReference type="Proteomes" id="UP000663874"/>
    </source>
</evidence>
<evidence type="ECO:0000256" key="6">
    <source>
        <dbReference type="RuleBase" id="RU361228"/>
    </source>
</evidence>
<evidence type="ECO:0000256" key="1">
    <source>
        <dbReference type="ARBA" id="ARBA00009558"/>
    </source>
</evidence>
<dbReference type="Proteomes" id="UP000663874">
    <property type="component" value="Unassembled WGS sequence"/>
</dbReference>
<dbReference type="GO" id="GO:0106274">
    <property type="term" value="F:NAD+-protein-arginine ADP-ribosyltransferase activity"/>
    <property type="evidence" value="ECO:0007669"/>
    <property type="project" value="UniProtKB-EC"/>
</dbReference>
<evidence type="ECO:0000256" key="5">
    <source>
        <dbReference type="ARBA" id="ARBA00047597"/>
    </source>
</evidence>
<organism evidence="8 9">
    <name type="scientific">Rotaria sordida</name>
    <dbReference type="NCBI Taxonomy" id="392033"/>
    <lineage>
        <taxon>Eukaryota</taxon>
        <taxon>Metazoa</taxon>
        <taxon>Spiralia</taxon>
        <taxon>Gnathifera</taxon>
        <taxon>Rotifera</taxon>
        <taxon>Eurotatoria</taxon>
        <taxon>Bdelloidea</taxon>
        <taxon>Philodinida</taxon>
        <taxon>Philodinidae</taxon>
        <taxon>Rotaria</taxon>
    </lineage>
</organism>
<keyword evidence="6" id="KW-0520">NAD</keyword>
<keyword evidence="3 6" id="KW-0808">Transferase</keyword>